<keyword evidence="3" id="KW-1185">Reference proteome</keyword>
<reference evidence="3" key="1">
    <citation type="journal article" date="2019" name="Int. J. Syst. Evol. Microbiol.">
        <title>The Global Catalogue of Microorganisms (GCM) 10K type strain sequencing project: providing services to taxonomists for standard genome sequencing and annotation.</title>
        <authorList>
            <consortium name="The Broad Institute Genomics Platform"/>
            <consortium name="The Broad Institute Genome Sequencing Center for Infectious Disease"/>
            <person name="Wu L."/>
            <person name="Ma J."/>
        </authorList>
    </citation>
    <scope>NUCLEOTIDE SEQUENCE [LARGE SCALE GENOMIC DNA]</scope>
    <source>
        <strain evidence="3">CGMCC 4.7106</strain>
    </source>
</reference>
<evidence type="ECO:0008006" key="4">
    <source>
        <dbReference type="Google" id="ProtNLM"/>
    </source>
</evidence>
<protein>
    <recommendedName>
        <fullName evidence="4">Carboxypeptidase regulatory-like domain-containing protein</fullName>
    </recommendedName>
</protein>
<organism evidence="2 3">
    <name type="scientific">Nonomuraea harbinensis</name>
    <dbReference type="NCBI Taxonomy" id="1286938"/>
    <lineage>
        <taxon>Bacteria</taxon>
        <taxon>Bacillati</taxon>
        <taxon>Actinomycetota</taxon>
        <taxon>Actinomycetes</taxon>
        <taxon>Streptosporangiales</taxon>
        <taxon>Streptosporangiaceae</taxon>
        <taxon>Nonomuraea</taxon>
    </lineage>
</organism>
<feature type="region of interest" description="Disordered" evidence="1">
    <location>
        <begin position="1"/>
        <end position="32"/>
    </location>
</feature>
<dbReference type="EMBL" id="JBHSNW010000017">
    <property type="protein sequence ID" value="MFC5819209.1"/>
    <property type="molecule type" value="Genomic_DNA"/>
</dbReference>
<sequence>MTVRSLPAVRIPPVQPPSARARSGSTSCSPVTVEGRLTRTDGKALGLKPLAVTRRLVHGTKEPIAGVTTRKDGTFTFEDTPPDLGEVTYWAAKALHHIMVE</sequence>
<evidence type="ECO:0000313" key="3">
    <source>
        <dbReference type="Proteomes" id="UP001596096"/>
    </source>
</evidence>
<evidence type="ECO:0000256" key="1">
    <source>
        <dbReference type="SAM" id="MobiDB-lite"/>
    </source>
</evidence>
<gene>
    <name evidence="2" type="ORF">ACFPUY_29280</name>
</gene>
<comment type="caution">
    <text evidence="2">The sequence shown here is derived from an EMBL/GenBank/DDBJ whole genome shotgun (WGS) entry which is preliminary data.</text>
</comment>
<evidence type="ECO:0000313" key="2">
    <source>
        <dbReference type="EMBL" id="MFC5819209.1"/>
    </source>
</evidence>
<accession>A0ABW1C2A1</accession>
<dbReference type="Proteomes" id="UP001596096">
    <property type="component" value="Unassembled WGS sequence"/>
</dbReference>
<proteinExistence type="predicted"/>
<dbReference type="RefSeq" id="WP_219550831.1">
    <property type="nucleotide sequence ID" value="NZ_JAHKRN010000063.1"/>
</dbReference>
<name>A0ABW1C2A1_9ACTN</name>